<accession>A0A261U467</accession>
<name>A0A261U467_9BORD</name>
<dbReference type="GO" id="GO:0005886">
    <property type="term" value="C:plasma membrane"/>
    <property type="evidence" value="ECO:0007669"/>
    <property type="project" value="UniProtKB-SubCell"/>
</dbReference>
<feature type="transmembrane region" description="Helical" evidence="6">
    <location>
        <begin position="172"/>
        <end position="189"/>
    </location>
</feature>
<dbReference type="InterPro" id="IPR051679">
    <property type="entry name" value="DASS-Related_Transporters"/>
</dbReference>
<keyword evidence="2" id="KW-1003">Cell membrane</keyword>
<gene>
    <name evidence="7" type="ORF">CAL20_11230</name>
</gene>
<feature type="transmembrane region" description="Helical" evidence="6">
    <location>
        <begin position="151"/>
        <end position="167"/>
    </location>
</feature>
<dbReference type="Pfam" id="PF03606">
    <property type="entry name" value="DcuC"/>
    <property type="match status" value="1"/>
</dbReference>
<keyword evidence="3 6" id="KW-0812">Transmembrane</keyword>
<feature type="transmembrane region" description="Helical" evidence="6">
    <location>
        <begin position="85"/>
        <end position="106"/>
    </location>
</feature>
<feature type="transmembrane region" description="Helical" evidence="6">
    <location>
        <begin position="455"/>
        <end position="476"/>
    </location>
</feature>
<feature type="transmembrane region" description="Helical" evidence="6">
    <location>
        <begin position="25"/>
        <end position="48"/>
    </location>
</feature>
<feature type="transmembrane region" description="Helical" evidence="6">
    <location>
        <begin position="430"/>
        <end position="449"/>
    </location>
</feature>
<evidence type="ECO:0000256" key="1">
    <source>
        <dbReference type="ARBA" id="ARBA00004651"/>
    </source>
</evidence>
<evidence type="ECO:0000256" key="5">
    <source>
        <dbReference type="ARBA" id="ARBA00023136"/>
    </source>
</evidence>
<dbReference type="PANTHER" id="PTHR43652:SF6">
    <property type="entry name" value="ARGININE REPRESSOR"/>
    <property type="match status" value="1"/>
</dbReference>
<feature type="transmembrane region" description="Helical" evidence="6">
    <location>
        <begin position="295"/>
        <end position="316"/>
    </location>
</feature>
<keyword evidence="5 6" id="KW-0472">Membrane</keyword>
<evidence type="ECO:0000256" key="4">
    <source>
        <dbReference type="ARBA" id="ARBA00022989"/>
    </source>
</evidence>
<dbReference type="InterPro" id="IPR018385">
    <property type="entry name" value="C4_dicarb_anaerob_car-like"/>
</dbReference>
<evidence type="ECO:0000256" key="2">
    <source>
        <dbReference type="ARBA" id="ARBA00022475"/>
    </source>
</evidence>
<comment type="subcellular location">
    <subcellularLocation>
        <location evidence="1">Cell membrane</location>
        <topology evidence="1">Multi-pass membrane protein</topology>
    </subcellularLocation>
</comment>
<protein>
    <submittedName>
        <fullName evidence="7">C4-dicarboxylate ABC transporter</fullName>
    </submittedName>
</protein>
<feature type="transmembrane region" description="Helical" evidence="6">
    <location>
        <begin position="272"/>
        <end position="289"/>
    </location>
</feature>
<sequence>MSNASTSAPVSAKAAIRRRFTMPHIYVILMALIVLACVLTHLIPAGLYDRVPGPGGRNTVDPASFHFIDSTPAGLRDVVMAVPQGLVSVSEVIFFVFMIGGVFAVLRRTGIVEIGVSRLSHRFARNSLMLMPLLMFLFGAVASVIGTPELSMVYVPILLPLFLALGYDSLTAAAVALCSTCAGYAAGVLNPFNTGLAQRLSDLPLYSGWGLRVAILIALLVSCIAYVMWYARRVRHNPEKGLLYDNAAEQEKRRQFQEIGAGPVLCATRRQVWAAMIAVAFFGVLIYGVTTQGWYMKELTGLFLAMGILVGLVAGLDGNEISDGFSEGFRDVLVGALVAGIARGVGVVLESGHILDTIVHGLSQIVGELPPMFTAIGMLLSQMGINFVVPSGSAQALLTMPIMGPLGDIVGVTRQTTVLAYQMGDGISNIVYPTAGYFIATLSVAGVPWPKWIRFFAPLFGIWFSIVVLFLIYAQLTQWHG</sequence>
<comment type="caution">
    <text evidence="7">The sequence shown here is derived from an EMBL/GenBank/DDBJ whole genome shotgun (WGS) entry which is preliminary data.</text>
</comment>
<feature type="transmembrane region" description="Helical" evidence="6">
    <location>
        <begin position="127"/>
        <end position="145"/>
    </location>
</feature>
<dbReference type="AlphaFoldDB" id="A0A261U467"/>
<dbReference type="PANTHER" id="PTHR43652">
    <property type="entry name" value="BASIC AMINO ACID ANTIPORTER YFCC-RELATED"/>
    <property type="match status" value="1"/>
</dbReference>
<reference evidence="7 8" key="1">
    <citation type="submission" date="2017-05" db="EMBL/GenBank/DDBJ databases">
        <title>Complete and WGS of Bordetella genogroups.</title>
        <authorList>
            <person name="Spilker T."/>
            <person name="LiPuma J."/>
        </authorList>
    </citation>
    <scope>NUCLEOTIDE SEQUENCE [LARGE SCALE GENOMIC DNA]</scope>
    <source>
        <strain evidence="7 8">AU9919</strain>
    </source>
</reference>
<organism evidence="7 8">
    <name type="scientific">Bordetella genomosp. 4</name>
    <dbReference type="NCBI Taxonomy" id="463044"/>
    <lineage>
        <taxon>Bacteria</taxon>
        <taxon>Pseudomonadati</taxon>
        <taxon>Pseudomonadota</taxon>
        <taxon>Betaproteobacteria</taxon>
        <taxon>Burkholderiales</taxon>
        <taxon>Alcaligenaceae</taxon>
        <taxon>Bordetella</taxon>
    </lineage>
</organism>
<evidence type="ECO:0000256" key="3">
    <source>
        <dbReference type="ARBA" id="ARBA00022692"/>
    </source>
</evidence>
<proteinExistence type="predicted"/>
<keyword evidence="4 6" id="KW-1133">Transmembrane helix</keyword>
<feature type="transmembrane region" description="Helical" evidence="6">
    <location>
        <begin position="209"/>
        <end position="231"/>
    </location>
</feature>
<evidence type="ECO:0000256" key="6">
    <source>
        <dbReference type="SAM" id="Phobius"/>
    </source>
</evidence>
<dbReference type="Proteomes" id="UP000216885">
    <property type="component" value="Unassembled WGS sequence"/>
</dbReference>
<evidence type="ECO:0000313" key="8">
    <source>
        <dbReference type="Proteomes" id="UP000216885"/>
    </source>
</evidence>
<keyword evidence="8" id="KW-1185">Reference proteome</keyword>
<dbReference type="EMBL" id="NEVQ01000013">
    <property type="protein sequence ID" value="OZI56020.1"/>
    <property type="molecule type" value="Genomic_DNA"/>
</dbReference>
<evidence type="ECO:0000313" key="7">
    <source>
        <dbReference type="EMBL" id="OZI56020.1"/>
    </source>
</evidence>